<reference evidence="2" key="1">
    <citation type="submission" date="2017-02" db="EMBL/GenBank/DDBJ databases">
        <title>Tessaracoccus aquaemaris sp. nov., isolated from the intestine of a Korean rockfish, Sebastes schlegelii, in a marine aquaculture pond.</title>
        <authorList>
            <person name="Tak E.J."/>
            <person name="Bae J.-W."/>
        </authorList>
    </citation>
    <scope>NUCLEOTIDE SEQUENCE [LARGE SCALE GENOMIC DNA]</scope>
    <source>
        <strain evidence="2">NSG39</strain>
    </source>
</reference>
<dbReference type="STRING" id="1332264.BW730_01710"/>
<evidence type="ECO:0000313" key="2">
    <source>
        <dbReference type="Proteomes" id="UP000188145"/>
    </source>
</evidence>
<evidence type="ECO:0008006" key="3">
    <source>
        <dbReference type="Google" id="ProtNLM"/>
    </source>
</evidence>
<dbReference type="KEGG" id="tes:BW730_01710"/>
<proteinExistence type="predicted"/>
<name>A0A1Q2CK00_9ACTN</name>
<dbReference type="EMBL" id="CP019606">
    <property type="protein sequence ID" value="AQP46459.1"/>
    <property type="molecule type" value="Genomic_DNA"/>
</dbReference>
<dbReference type="OrthoDB" id="7041873at2"/>
<protein>
    <recommendedName>
        <fullName evidence="3">AbiTii domain-containing protein</fullName>
    </recommendedName>
</protein>
<dbReference type="AlphaFoldDB" id="A0A1Q2CK00"/>
<dbReference type="Proteomes" id="UP000188145">
    <property type="component" value="Chromosome"/>
</dbReference>
<gene>
    <name evidence="1" type="ORF">BW730_01710</name>
</gene>
<keyword evidence="2" id="KW-1185">Reference proteome</keyword>
<dbReference type="RefSeq" id="WP_026927919.1">
    <property type="nucleotide sequence ID" value="NZ_CP019606.1"/>
</dbReference>
<evidence type="ECO:0000313" key="1">
    <source>
        <dbReference type="EMBL" id="AQP46459.1"/>
    </source>
</evidence>
<sequence>MPDVDRASNLVQETLDQFDAPGMTVAALTRRCQRIASLRGDGVALSWLTMESTDVANQFTNQSEASRASRESLAARLLTTIPGDEANAKWTAEYDGYISRRRTESGAQEANLRSVQQIEELAQTLREQEAATLISPPPGMHSYDLGKHVSDQERARTQLVASRMTLENVLARIKARLWEFLTETEYELTFGEATAETFHRLRAYVDKQLTTISPPALEQFQTAYRRLKDGGDEDRAHALTSCRRVLKTLADQLYPARSEPVTGVDGKSHRLDDAAFVNRLLQYVAETVGKHENGAVVQAALKDVDARLRALNDLASKGVHGDVTTYEVDTCVVQTYLVVADLLRIRERAAPTGD</sequence>
<accession>A0A1Q2CK00</accession>
<organism evidence="1 2">
    <name type="scientific">Tessaracoccus aquimaris</name>
    <dbReference type="NCBI Taxonomy" id="1332264"/>
    <lineage>
        <taxon>Bacteria</taxon>
        <taxon>Bacillati</taxon>
        <taxon>Actinomycetota</taxon>
        <taxon>Actinomycetes</taxon>
        <taxon>Propionibacteriales</taxon>
        <taxon>Propionibacteriaceae</taxon>
        <taxon>Tessaracoccus</taxon>
    </lineage>
</organism>